<dbReference type="Proteomes" id="UP000232453">
    <property type="component" value="Unassembled WGS sequence"/>
</dbReference>
<feature type="domain" description="SHSP" evidence="3">
    <location>
        <begin position="24"/>
        <end position="138"/>
    </location>
</feature>
<evidence type="ECO:0000313" key="7">
    <source>
        <dbReference type="Proteomes" id="UP000549695"/>
    </source>
</evidence>
<comment type="similarity">
    <text evidence="1 2">Belongs to the small heat shock protein (HSP20) family.</text>
</comment>
<dbReference type="AlphaFoldDB" id="A0A852W2E7"/>
<protein>
    <submittedName>
        <fullName evidence="4">HSP20 family protein</fullName>
    </submittedName>
</protein>
<dbReference type="GeneID" id="98051082"/>
<name>A0A852W2E7_PSEA5</name>
<dbReference type="Pfam" id="PF00011">
    <property type="entry name" value="HSP20"/>
    <property type="match status" value="1"/>
</dbReference>
<comment type="caution">
    <text evidence="4">The sequence shown here is derived from an EMBL/GenBank/DDBJ whole genome shotgun (WGS) entry which is preliminary data.</text>
</comment>
<dbReference type="CDD" id="cd06464">
    <property type="entry name" value="ACD_sHsps-like"/>
    <property type="match status" value="1"/>
</dbReference>
<dbReference type="InterPro" id="IPR031107">
    <property type="entry name" value="Small_HSP"/>
</dbReference>
<dbReference type="SUPFAM" id="SSF49764">
    <property type="entry name" value="HSP20-like chaperones"/>
    <property type="match status" value="1"/>
</dbReference>
<dbReference type="PANTHER" id="PTHR11527">
    <property type="entry name" value="HEAT-SHOCK PROTEIN 20 FAMILY MEMBER"/>
    <property type="match status" value="1"/>
</dbReference>
<dbReference type="EMBL" id="JACCCZ010000001">
    <property type="protein sequence ID" value="NYG00994.1"/>
    <property type="molecule type" value="Genomic_DNA"/>
</dbReference>
<evidence type="ECO:0000313" key="4">
    <source>
        <dbReference type="EMBL" id="NYG00994.1"/>
    </source>
</evidence>
<accession>A0AA44ZRU8</accession>
<dbReference type="Proteomes" id="UP000549695">
    <property type="component" value="Unassembled WGS sequence"/>
</dbReference>
<dbReference type="Gene3D" id="2.60.40.790">
    <property type="match status" value="1"/>
</dbReference>
<evidence type="ECO:0000256" key="1">
    <source>
        <dbReference type="PROSITE-ProRule" id="PRU00285"/>
    </source>
</evidence>
<organism evidence="4 7">
    <name type="scientific">Pseudonocardia alni</name>
    <name type="common">Amycolata alni</name>
    <dbReference type="NCBI Taxonomy" id="33907"/>
    <lineage>
        <taxon>Bacteria</taxon>
        <taxon>Bacillati</taxon>
        <taxon>Actinomycetota</taxon>
        <taxon>Actinomycetes</taxon>
        <taxon>Pseudonocardiales</taxon>
        <taxon>Pseudonocardiaceae</taxon>
        <taxon>Pseudonocardia</taxon>
    </lineage>
</organism>
<gene>
    <name evidence="5" type="ORF">ATL51_5107</name>
    <name evidence="4" type="ORF">HDA37_001279</name>
</gene>
<evidence type="ECO:0000313" key="6">
    <source>
        <dbReference type="Proteomes" id="UP000232453"/>
    </source>
</evidence>
<evidence type="ECO:0000256" key="2">
    <source>
        <dbReference type="RuleBase" id="RU003616"/>
    </source>
</evidence>
<evidence type="ECO:0000313" key="5">
    <source>
        <dbReference type="EMBL" id="PKB33351.1"/>
    </source>
</evidence>
<sequence length="148" mass="16298">MLLRTDPFRALDRLAAQAFESGGTWSRPAAMPMDAWRHGDEFVVEFDLPGIDPDAVELSVERSTLTVKAERRPTHTGTTDQVEWVASERAYGVFARQLLLGDNLDTSAIHASYDAGVLRIRIPVAEAAKPRTITVESGHDADRPRIGT</sequence>
<dbReference type="RefSeq" id="WP_073577978.1">
    <property type="nucleotide sequence ID" value="NZ_BAAAJZ010000008.1"/>
</dbReference>
<dbReference type="EMBL" id="PHUJ01000003">
    <property type="protein sequence ID" value="PKB33351.1"/>
    <property type="molecule type" value="Genomic_DNA"/>
</dbReference>
<dbReference type="InterPro" id="IPR008978">
    <property type="entry name" value="HSP20-like_chaperone"/>
</dbReference>
<keyword evidence="7" id="KW-1185">Reference proteome</keyword>
<accession>A0A852W2E7</accession>
<proteinExistence type="inferred from homology"/>
<evidence type="ECO:0000259" key="3">
    <source>
        <dbReference type="PROSITE" id="PS01031"/>
    </source>
</evidence>
<dbReference type="InterPro" id="IPR002068">
    <property type="entry name" value="A-crystallin/Hsp20_dom"/>
</dbReference>
<dbReference type="PROSITE" id="PS01031">
    <property type="entry name" value="SHSP"/>
    <property type="match status" value="1"/>
</dbReference>
<reference evidence="4 7" key="1">
    <citation type="submission" date="2020-07" db="EMBL/GenBank/DDBJ databases">
        <title>Sequencing the genomes of 1000 actinobacteria strains.</title>
        <authorList>
            <person name="Klenk H.-P."/>
        </authorList>
    </citation>
    <scope>NUCLEOTIDE SEQUENCE [LARGE SCALE GENOMIC DNA]</scope>
    <source>
        <strain evidence="5 6">DSM 44104</strain>
        <strain evidence="4 7">DSM 44749</strain>
    </source>
</reference>